<comment type="similarity">
    <text evidence="6">Belongs to the peptidase M24A family. Methionine aminopeptidase type 1 subfamily.</text>
</comment>
<dbReference type="GO" id="GO:0070006">
    <property type="term" value="F:metalloaminopeptidase activity"/>
    <property type="evidence" value="ECO:0007669"/>
    <property type="project" value="UniProtKB-UniRule"/>
</dbReference>
<protein>
    <recommendedName>
        <fullName evidence="6 7">Methionine aminopeptidase</fullName>
        <shortName evidence="6">MAP</shortName>
        <shortName evidence="6">MetAP</shortName>
        <ecNumber evidence="6 7">3.4.11.18</ecNumber>
    </recommendedName>
    <alternativeName>
        <fullName evidence="6">Peptidase M</fullName>
    </alternativeName>
</protein>
<evidence type="ECO:0000256" key="6">
    <source>
        <dbReference type="HAMAP-Rule" id="MF_01974"/>
    </source>
</evidence>
<evidence type="ECO:0000256" key="4">
    <source>
        <dbReference type="ARBA" id="ARBA00022723"/>
    </source>
</evidence>
<evidence type="ECO:0000256" key="7">
    <source>
        <dbReference type="RuleBase" id="RU003653"/>
    </source>
</evidence>
<reference evidence="9 10" key="1">
    <citation type="submission" date="2014-02" db="EMBL/GenBank/DDBJ databases">
        <title>Genome sequence of Paenibacillus darwinianus reveals adaptive mechanisms for survival in Antarctic soils.</title>
        <authorList>
            <person name="Dsouza M."/>
            <person name="Taylor M.W."/>
            <person name="Turner S.J."/>
            <person name="Aislabie J."/>
        </authorList>
    </citation>
    <scope>NUCLEOTIDE SEQUENCE [LARGE SCALE GENOMIC DNA]</scope>
    <source>
        <strain evidence="9 10">CE1</strain>
    </source>
</reference>
<dbReference type="InterPro" id="IPR036005">
    <property type="entry name" value="Creatinase/aminopeptidase-like"/>
</dbReference>
<dbReference type="PRINTS" id="PR00599">
    <property type="entry name" value="MAPEPTIDASE"/>
</dbReference>
<dbReference type="InterPro" id="IPR002467">
    <property type="entry name" value="Pept_M24A_MAP1"/>
</dbReference>
<feature type="binding site" evidence="6">
    <location>
        <position position="168"/>
    </location>
    <ligand>
        <name>a divalent metal cation</name>
        <dbReference type="ChEBI" id="CHEBI:60240"/>
        <label>2</label>
        <note>catalytic</note>
    </ligand>
</feature>
<evidence type="ECO:0000256" key="1">
    <source>
        <dbReference type="ARBA" id="ARBA00002521"/>
    </source>
</evidence>
<dbReference type="Pfam" id="PF00557">
    <property type="entry name" value="Peptidase_M24"/>
    <property type="match status" value="1"/>
</dbReference>
<feature type="binding site" evidence="6">
    <location>
        <position position="175"/>
    </location>
    <ligand>
        <name>substrate</name>
    </ligand>
</feature>
<comment type="caution">
    <text evidence="9">The sequence shown here is derived from an EMBL/GenBank/DDBJ whole genome shotgun (WGS) entry which is preliminary data.</text>
</comment>
<dbReference type="SUPFAM" id="SSF55920">
    <property type="entry name" value="Creatinase/aminopeptidase"/>
    <property type="match status" value="1"/>
</dbReference>
<evidence type="ECO:0000256" key="3">
    <source>
        <dbReference type="ARBA" id="ARBA00022670"/>
    </source>
</evidence>
<feature type="binding site" evidence="6">
    <location>
        <position position="201"/>
    </location>
    <ligand>
        <name>a divalent metal cation</name>
        <dbReference type="ChEBI" id="CHEBI:60240"/>
        <label>2</label>
        <note>catalytic</note>
    </ligand>
</feature>
<dbReference type="GO" id="GO:0006508">
    <property type="term" value="P:proteolysis"/>
    <property type="evidence" value="ECO:0007669"/>
    <property type="project" value="UniProtKB-KW"/>
</dbReference>
<dbReference type="InterPro" id="IPR000994">
    <property type="entry name" value="Pept_M24"/>
</dbReference>
<dbReference type="CDD" id="cd01086">
    <property type="entry name" value="MetAP1"/>
    <property type="match status" value="1"/>
</dbReference>
<feature type="domain" description="Peptidase M24" evidence="8">
    <location>
        <begin position="12"/>
        <end position="238"/>
    </location>
</feature>
<comment type="function">
    <text evidence="1 6">Removes the N-terminal methionine from nascent proteins. The N-terminal methionine is often cleaved when the second residue in the primary sequence is small and uncharged (Met-Ala-, Cys, Gly, Pro, Ser, Thr, or Val). Requires deformylation of the N(alpha)-formylated initiator methionine before it can be hydrolyzed.</text>
</comment>
<dbReference type="InterPro" id="IPR001714">
    <property type="entry name" value="Pept_M24_MAP"/>
</dbReference>
<feature type="binding site" evidence="6">
    <location>
        <position position="94"/>
    </location>
    <ligand>
        <name>a divalent metal cation</name>
        <dbReference type="ChEBI" id="CHEBI:60240"/>
        <label>1</label>
    </ligand>
</feature>
<dbReference type="EMBL" id="JFHU01000081">
    <property type="protein sequence ID" value="EXX89875.1"/>
    <property type="molecule type" value="Genomic_DNA"/>
</dbReference>
<dbReference type="EC" id="3.4.11.18" evidence="6 7"/>
<dbReference type="OrthoDB" id="9802055at2"/>
<feature type="binding site" evidence="6">
    <location>
        <position position="105"/>
    </location>
    <ligand>
        <name>a divalent metal cation</name>
        <dbReference type="ChEBI" id="CHEBI:60240"/>
        <label>2</label>
        <note>catalytic</note>
    </ligand>
</feature>
<evidence type="ECO:0000256" key="5">
    <source>
        <dbReference type="ARBA" id="ARBA00022801"/>
    </source>
</evidence>
<gene>
    <name evidence="6" type="primary">map</name>
    <name evidence="9" type="ORF">BG53_14710</name>
</gene>
<keyword evidence="4 6" id="KW-0479">Metal-binding</keyword>
<dbReference type="GO" id="GO:0005829">
    <property type="term" value="C:cytosol"/>
    <property type="evidence" value="ECO:0007669"/>
    <property type="project" value="TreeGrafter"/>
</dbReference>
<evidence type="ECO:0000313" key="10">
    <source>
        <dbReference type="Proteomes" id="UP000053750"/>
    </source>
</evidence>
<dbReference type="NCBIfam" id="TIGR00500">
    <property type="entry name" value="met_pdase_I"/>
    <property type="match status" value="1"/>
</dbReference>
<dbReference type="Gene3D" id="3.90.230.10">
    <property type="entry name" value="Creatinase/methionine aminopeptidase superfamily"/>
    <property type="match status" value="1"/>
</dbReference>
<evidence type="ECO:0000256" key="2">
    <source>
        <dbReference type="ARBA" id="ARBA00022438"/>
    </source>
</evidence>
<comment type="subunit">
    <text evidence="6">Monomer.</text>
</comment>
<feature type="binding site" evidence="6">
    <location>
        <position position="105"/>
    </location>
    <ligand>
        <name>a divalent metal cation</name>
        <dbReference type="ChEBI" id="CHEBI:60240"/>
        <label>1</label>
    </ligand>
</feature>
<dbReference type="RefSeq" id="WP_036580241.1">
    <property type="nucleotide sequence ID" value="NZ_KK082130.1"/>
</dbReference>
<dbReference type="PANTHER" id="PTHR43330">
    <property type="entry name" value="METHIONINE AMINOPEPTIDASE"/>
    <property type="match status" value="1"/>
</dbReference>
<evidence type="ECO:0000313" key="9">
    <source>
        <dbReference type="EMBL" id="EXX89875.1"/>
    </source>
</evidence>
<evidence type="ECO:0000259" key="8">
    <source>
        <dbReference type="Pfam" id="PF00557"/>
    </source>
</evidence>
<dbReference type="Proteomes" id="UP000053750">
    <property type="component" value="Unassembled WGS sequence"/>
</dbReference>
<dbReference type="GO" id="GO:0046872">
    <property type="term" value="F:metal ion binding"/>
    <property type="evidence" value="ECO:0007669"/>
    <property type="project" value="UniProtKB-UniRule"/>
</dbReference>
<accession>A0A9W5W7U0</accession>
<dbReference type="AlphaFoldDB" id="A0A9W5W7U0"/>
<feature type="binding site" evidence="6">
    <location>
        <position position="232"/>
    </location>
    <ligand>
        <name>a divalent metal cation</name>
        <dbReference type="ChEBI" id="CHEBI:60240"/>
        <label>2</label>
        <note>catalytic</note>
    </ligand>
</feature>
<organism evidence="9 10">
    <name type="scientific">Paenibacillus darwinianus</name>
    <dbReference type="NCBI Taxonomy" id="1380763"/>
    <lineage>
        <taxon>Bacteria</taxon>
        <taxon>Bacillati</taxon>
        <taxon>Bacillota</taxon>
        <taxon>Bacilli</taxon>
        <taxon>Bacillales</taxon>
        <taxon>Paenibacillaceae</taxon>
        <taxon>Paenibacillus</taxon>
    </lineage>
</organism>
<keyword evidence="3 6" id="KW-0645">Protease</keyword>
<keyword evidence="10" id="KW-1185">Reference proteome</keyword>
<comment type="cofactor">
    <cofactor evidence="6">
        <name>Co(2+)</name>
        <dbReference type="ChEBI" id="CHEBI:48828"/>
    </cofactor>
    <cofactor evidence="6">
        <name>Zn(2+)</name>
        <dbReference type="ChEBI" id="CHEBI:29105"/>
    </cofactor>
    <cofactor evidence="6">
        <name>Mn(2+)</name>
        <dbReference type="ChEBI" id="CHEBI:29035"/>
    </cofactor>
    <cofactor evidence="6">
        <name>Fe(2+)</name>
        <dbReference type="ChEBI" id="CHEBI:29033"/>
    </cofactor>
    <text evidence="6">Binds 2 divalent metal cations per subunit. Has a high-affinity and a low affinity metal-binding site. The true nature of the physiological cofactor is under debate. The enzyme is active with cobalt, zinc, manganese or divalent iron ions. Most likely, methionine aminopeptidases function as mononuclear Fe(2+)-metalloproteases under physiological conditions, and the catalytically relevant metal-binding site has been assigned to the histidine-containing high-affinity site.</text>
</comment>
<keyword evidence="5 6" id="KW-0378">Hydrolase</keyword>
<keyword evidence="2 6" id="KW-0031">Aminopeptidase</keyword>
<feature type="binding site" evidence="6">
    <location>
        <position position="77"/>
    </location>
    <ligand>
        <name>substrate</name>
    </ligand>
</feature>
<dbReference type="PANTHER" id="PTHR43330:SF17">
    <property type="entry name" value="METHIONINE AMINOPEPTIDASE"/>
    <property type="match status" value="1"/>
</dbReference>
<sequence>MVILKSRSEIDAMHKAGQLVAACHKSLAPMVRPGVTTREIDSFVEAMIVRNGGKPFTKGYKGYEYATCASVNDVIAHGFPGDEPLKEGDIITIDIVAQLGGWLGDSAWTYAVGRVAPNAEKLMRVTRECLELGIRQALPGNRLGDVTSAIQTHAEKNGFGIVRDLLAHGIGRSLHEQPSFMHVGKPGKGLRLKEGMVFTLEPMLTEGSPYMSIDPDGWTARTFDRKLAAQYEHTIALTVQGPFVLTAQ</sequence>
<proteinExistence type="inferred from homology"/>
<name>A0A9W5W7U0_9BACL</name>
<feature type="binding site" evidence="6">
    <location>
        <position position="232"/>
    </location>
    <ligand>
        <name>a divalent metal cation</name>
        <dbReference type="ChEBI" id="CHEBI:60240"/>
        <label>1</label>
    </ligand>
</feature>
<comment type="catalytic activity">
    <reaction evidence="6 7">
        <text>Release of N-terminal amino acids, preferentially methionine, from peptides and arylamides.</text>
        <dbReference type="EC" id="3.4.11.18"/>
    </reaction>
</comment>
<dbReference type="GO" id="GO:0004239">
    <property type="term" value="F:initiator methionyl aminopeptidase activity"/>
    <property type="evidence" value="ECO:0007669"/>
    <property type="project" value="UniProtKB-UniRule"/>
</dbReference>
<dbReference type="HAMAP" id="MF_01974">
    <property type="entry name" value="MetAP_1"/>
    <property type="match status" value="1"/>
</dbReference>